<sequence>MSTQGTPVGLPEVVEPGGADEHDLPWLVIVDPQNIFASPDKSPWGSPMFAGTVENLRALAAAHPGRTVITRFVADDEPNGSWVPYYAEWSFAQVPDDDELYAIVPELADVEALVVTEPTFGKWHDMLQVVVGEQPRLRLAGVATDCCVIATALPAADDGAWVELVTDACAGSSPENQELALRQMALFAPQITQVTTAEILHG</sequence>
<reference evidence="3 4" key="1">
    <citation type="submission" date="2017-06" db="EMBL/GenBank/DDBJ databases">
        <authorList>
            <person name="Kim H.J."/>
            <person name="Triplett B.A."/>
        </authorList>
    </citation>
    <scope>NUCLEOTIDE SEQUENCE [LARGE SCALE GENOMIC DNA]</scope>
    <source>
        <strain evidence="3 4">DSM 22179</strain>
    </source>
</reference>
<protein>
    <submittedName>
        <fullName evidence="3">Nicotinamidase-related amidase</fullName>
    </submittedName>
</protein>
<dbReference type="Pfam" id="PF00857">
    <property type="entry name" value="Isochorismatase"/>
    <property type="match status" value="1"/>
</dbReference>
<dbReference type="AlphaFoldDB" id="A0A212U834"/>
<dbReference type="PANTHER" id="PTHR43540">
    <property type="entry name" value="PEROXYUREIDOACRYLATE/UREIDOACRYLATE AMIDOHYDROLASE-RELATED"/>
    <property type="match status" value="1"/>
</dbReference>
<organism evidence="3 4">
    <name type="scientific">Kytococcus aerolatus</name>
    <dbReference type="NCBI Taxonomy" id="592308"/>
    <lineage>
        <taxon>Bacteria</taxon>
        <taxon>Bacillati</taxon>
        <taxon>Actinomycetota</taxon>
        <taxon>Actinomycetes</taxon>
        <taxon>Micrococcales</taxon>
        <taxon>Kytococcaceae</taxon>
        <taxon>Kytococcus</taxon>
    </lineage>
</organism>
<dbReference type="OrthoDB" id="4426059at2"/>
<gene>
    <name evidence="3" type="ORF">SAMN05445756_2232</name>
</gene>
<evidence type="ECO:0000259" key="2">
    <source>
        <dbReference type="Pfam" id="PF00857"/>
    </source>
</evidence>
<dbReference type="GO" id="GO:0016787">
    <property type="term" value="F:hydrolase activity"/>
    <property type="evidence" value="ECO:0007669"/>
    <property type="project" value="UniProtKB-KW"/>
</dbReference>
<accession>A0A212U834</accession>
<dbReference type="RefSeq" id="WP_088819257.1">
    <property type="nucleotide sequence ID" value="NZ_FYEZ01000004.1"/>
</dbReference>
<dbReference type="InterPro" id="IPR036380">
    <property type="entry name" value="Isochorismatase-like_sf"/>
</dbReference>
<dbReference type="PANTHER" id="PTHR43540:SF6">
    <property type="entry name" value="ISOCHORISMATASE-LIKE DOMAIN-CONTAINING PROTEIN"/>
    <property type="match status" value="1"/>
</dbReference>
<dbReference type="Gene3D" id="3.40.50.850">
    <property type="entry name" value="Isochorismatase-like"/>
    <property type="match status" value="1"/>
</dbReference>
<dbReference type="CDD" id="cd00431">
    <property type="entry name" value="cysteine_hydrolases"/>
    <property type="match status" value="1"/>
</dbReference>
<evidence type="ECO:0000256" key="1">
    <source>
        <dbReference type="ARBA" id="ARBA00022801"/>
    </source>
</evidence>
<evidence type="ECO:0000313" key="3">
    <source>
        <dbReference type="EMBL" id="SNC74310.1"/>
    </source>
</evidence>
<dbReference type="Proteomes" id="UP000198122">
    <property type="component" value="Unassembled WGS sequence"/>
</dbReference>
<dbReference type="InterPro" id="IPR000868">
    <property type="entry name" value="Isochorismatase-like_dom"/>
</dbReference>
<dbReference type="SUPFAM" id="SSF52499">
    <property type="entry name" value="Isochorismatase-like hydrolases"/>
    <property type="match status" value="1"/>
</dbReference>
<keyword evidence="4" id="KW-1185">Reference proteome</keyword>
<keyword evidence="1" id="KW-0378">Hydrolase</keyword>
<feature type="domain" description="Isochorismatase-like" evidence="2">
    <location>
        <begin position="26"/>
        <end position="192"/>
    </location>
</feature>
<dbReference type="EMBL" id="FYEZ01000004">
    <property type="protein sequence ID" value="SNC74310.1"/>
    <property type="molecule type" value="Genomic_DNA"/>
</dbReference>
<evidence type="ECO:0000313" key="4">
    <source>
        <dbReference type="Proteomes" id="UP000198122"/>
    </source>
</evidence>
<dbReference type="InterPro" id="IPR050272">
    <property type="entry name" value="Isochorismatase-like_hydrls"/>
</dbReference>
<name>A0A212U834_9MICO</name>
<proteinExistence type="predicted"/>